<protein>
    <submittedName>
        <fullName evidence="1">Abi family protein</fullName>
    </submittedName>
</protein>
<dbReference type="EMBL" id="JAVAIL010000003">
    <property type="protein sequence ID" value="MDP4540145.1"/>
    <property type="molecule type" value="Genomic_DNA"/>
</dbReference>
<accession>A0ABT9HBB9</accession>
<dbReference type="RefSeq" id="WP_305930286.1">
    <property type="nucleotide sequence ID" value="NZ_JAVAIL010000003.1"/>
</dbReference>
<proteinExistence type="predicted"/>
<name>A0ABT9HBB9_9SPHN</name>
<sequence length="226" mass="25960">MSEFTDFEAALSTERFGAYMLSCDNDRSKAMDLYTLNTRVSASLYAPLQALEVTLRNRFHHQLSEAYGEDWYDQHGVITQLFQRQKILSAQVDLAASQKQLTPGRIVASLTFGFWTSCLSFTYDDSLWRRGGLSKAFMAGGEKPNRKSVNRVLTPIRQLRNRIAHHEPILYFDLPKHHRNILMVTHWLMPIAAEWAAAHSTFASTYYRTIAAQMLKPAAREEVRRT</sequence>
<dbReference type="InterPro" id="IPR011664">
    <property type="entry name" value="Abi_system_AbiD/AbiF-like"/>
</dbReference>
<evidence type="ECO:0000313" key="1">
    <source>
        <dbReference type="EMBL" id="MDP4540145.1"/>
    </source>
</evidence>
<evidence type="ECO:0000313" key="2">
    <source>
        <dbReference type="Proteomes" id="UP001235664"/>
    </source>
</evidence>
<comment type="caution">
    <text evidence="1">The sequence shown here is derived from an EMBL/GenBank/DDBJ whole genome shotgun (WGS) entry which is preliminary data.</text>
</comment>
<reference evidence="1 2" key="1">
    <citation type="submission" date="2023-08" db="EMBL/GenBank/DDBJ databases">
        <title>genomic of DY56.</title>
        <authorList>
            <person name="Wang Y."/>
        </authorList>
    </citation>
    <scope>NUCLEOTIDE SEQUENCE [LARGE SCALE GENOMIC DNA]</scope>
    <source>
        <strain evidence="1 2">DY56-A-20</strain>
    </source>
</reference>
<keyword evidence="2" id="KW-1185">Reference proteome</keyword>
<dbReference type="Proteomes" id="UP001235664">
    <property type="component" value="Unassembled WGS sequence"/>
</dbReference>
<organism evidence="1 2">
    <name type="scientific">Qipengyuania benthica</name>
    <dbReference type="NCBI Taxonomy" id="3067651"/>
    <lineage>
        <taxon>Bacteria</taxon>
        <taxon>Pseudomonadati</taxon>
        <taxon>Pseudomonadota</taxon>
        <taxon>Alphaproteobacteria</taxon>
        <taxon>Sphingomonadales</taxon>
        <taxon>Erythrobacteraceae</taxon>
        <taxon>Qipengyuania</taxon>
    </lineage>
</organism>
<gene>
    <name evidence="1" type="ORF">Q9K01_10950</name>
</gene>
<dbReference type="Pfam" id="PF07751">
    <property type="entry name" value="Abi_2"/>
    <property type="match status" value="1"/>
</dbReference>